<evidence type="ECO:0000313" key="3">
    <source>
        <dbReference type="EMBL" id="KAK4295282.1"/>
    </source>
</evidence>
<protein>
    <submittedName>
        <fullName evidence="3">Uncharacterized protein</fullName>
    </submittedName>
</protein>
<organism evidence="3 4">
    <name type="scientific">Petrolisthes manimaculis</name>
    <dbReference type="NCBI Taxonomy" id="1843537"/>
    <lineage>
        <taxon>Eukaryota</taxon>
        <taxon>Metazoa</taxon>
        <taxon>Ecdysozoa</taxon>
        <taxon>Arthropoda</taxon>
        <taxon>Crustacea</taxon>
        <taxon>Multicrustacea</taxon>
        <taxon>Malacostraca</taxon>
        <taxon>Eumalacostraca</taxon>
        <taxon>Eucarida</taxon>
        <taxon>Decapoda</taxon>
        <taxon>Pleocyemata</taxon>
        <taxon>Anomura</taxon>
        <taxon>Galatheoidea</taxon>
        <taxon>Porcellanidae</taxon>
        <taxon>Petrolisthes</taxon>
    </lineage>
</organism>
<gene>
    <name evidence="3" type="ORF">Pmani_032144</name>
    <name evidence="2" type="ORF">Pmani_036753</name>
</gene>
<proteinExistence type="predicted"/>
<evidence type="ECO:0000313" key="4">
    <source>
        <dbReference type="Proteomes" id="UP001292094"/>
    </source>
</evidence>
<feature type="region of interest" description="Disordered" evidence="1">
    <location>
        <begin position="22"/>
        <end position="75"/>
    </location>
</feature>
<dbReference type="EMBL" id="JAWZYT010005514">
    <property type="protein sequence ID" value="KAK4290331.1"/>
    <property type="molecule type" value="Genomic_DNA"/>
</dbReference>
<evidence type="ECO:0000313" key="2">
    <source>
        <dbReference type="EMBL" id="KAK4290331.1"/>
    </source>
</evidence>
<keyword evidence="4" id="KW-1185">Reference proteome</keyword>
<reference evidence="3" key="1">
    <citation type="submission" date="2023-11" db="EMBL/GenBank/DDBJ databases">
        <title>Genome assemblies of two species of porcelain crab, Petrolisthes cinctipes and Petrolisthes manimaculis (Anomura: Porcellanidae).</title>
        <authorList>
            <person name="Angst P."/>
        </authorList>
    </citation>
    <scope>NUCLEOTIDE SEQUENCE</scope>
    <source>
        <strain evidence="3">PB745_02</strain>
        <tissue evidence="3">Gill</tissue>
    </source>
</reference>
<evidence type="ECO:0000256" key="1">
    <source>
        <dbReference type="SAM" id="MobiDB-lite"/>
    </source>
</evidence>
<dbReference type="AlphaFoldDB" id="A0AAE1NU99"/>
<dbReference type="EMBL" id="JAWZYT010004111">
    <property type="protein sequence ID" value="KAK4295282.1"/>
    <property type="molecule type" value="Genomic_DNA"/>
</dbReference>
<name>A0AAE1NU99_9EUCA</name>
<accession>A0AAE1NU99</accession>
<feature type="compositionally biased region" description="Basic residues" evidence="1">
    <location>
        <begin position="64"/>
        <end position="75"/>
    </location>
</feature>
<sequence length="75" mass="8993">MHIIGRSVPSCEAGWGPVSLPRAVPLGTPPHQHQWRQWQEEERAHGQGIRRVGRRRKERDVEKTRRRRRNKKKER</sequence>
<comment type="caution">
    <text evidence="3">The sequence shown here is derived from an EMBL/GenBank/DDBJ whole genome shotgun (WGS) entry which is preliminary data.</text>
</comment>
<dbReference type="Proteomes" id="UP001292094">
    <property type="component" value="Unassembled WGS sequence"/>
</dbReference>